<name>A0ABQ5AKM6_9ASTR</name>
<comment type="caution">
    <text evidence="1">The sequence shown here is derived from an EMBL/GenBank/DDBJ whole genome shotgun (WGS) entry which is preliminary data.</text>
</comment>
<evidence type="ECO:0000313" key="1">
    <source>
        <dbReference type="EMBL" id="GJT01713.1"/>
    </source>
</evidence>
<sequence length="484" mass="54949">MSCWQVESLPEDTDVVPFTYNLNGHDIQFGKEEFCLITGLRFGVESSEHYLDGLNPFRRRLFDSHIDGSHITGQMLLDKINGEEFYSLQNDDAVGARPNQRLRPDAFKAKAEWWVSSRAFFDGRIREPPRIPSRVNLQSRYDVPKDIFRRFDEHDRVIKELQENNDAQDKMLNKMYNYFEGFPQGGPKMFAMQASSSFFDVAQMTPTYPTTFEQPMPVSVSSLLSATPHIATPMAQQGFGPWSSTYQAGPLHNRDVGGVNPSPFTSLPETTVAPKKQANNIRNTRRNAKVSPFNLGKAGIDLNAQVEEVMFMGSRATDEYISFHNVDPNKVVHADYVNCMTFLGSPEPVFLDCHIKGFLVEEQFWRGLVLLLCKGANYKEHNPNQIGWLSDDMELMIRARPPGARYIMAKSGTASMHPGSHKFVIEIDEHIMGMSICPSIPEVEFRRISLTGFRSCTSRSHYRSVSKQTTRYPCEASHGHKIKN</sequence>
<organism evidence="1 2">
    <name type="scientific">Tanacetum coccineum</name>
    <dbReference type="NCBI Taxonomy" id="301880"/>
    <lineage>
        <taxon>Eukaryota</taxon>
        <taxon>Viridiplantae</taxon>
        <taxon>Streptophyta</taxon>
        <taxon>Embryophyta</taxon>
        <taxon>Tracheophyta</taxon>
        <taxon>Spermatophyta</taxon>
        <taxon>Magnoliopsida</taxon>
        <taxon>eudicotyledons</taxon>
        <taxon>Gunneridae</taxon>
        <taxon>Pentapetalae</taxon>
        <taxon>asterids</taxon>
        <taxon>campanulids</taxon>
        <taxon>Asterales</taxon>
        <taxon>Asteraceae</taxon>
        <taxon>Asteroideae</taxon>
        <taxon>Anthemideae</taxon>
        <taxon>Anthemidinae</taxon>
        <taxon>Tanacetum</taxon>
    </lineage>
</organism>
<dbReference type="Proteomes" id="UP001151760">
    <property type="component" value="Unassembled WGS sequence"/>
</dbReference>
<reference evidence="1" key="1">
    <citation type="journal article" date="2022" name="Int. J. Mol. Sci.">
        <title>Draft Genome of Tanacetum Coccineum: Genomic Comparison of Closely Related Tanacetum-Family Plants.</title>
        <authorList>
            <person name="Yamashiro T."/>
            <person name="Shiraishi A."/>
            <person name="Nakayama K."/>
            <person name="Satake H."/>
        </authorList>
    </citation>
    <scope>NUCLEOTIDE SEQUENCE</scope>
</reference>
<reference evidence="1" key="2">
    <citation type="submission" date="2022-01" db="EMBL/GenBank/DDBJ databases">
        <authorList>
            <person name="Yamashiro T."/>
            <person name="Shiraishi A."/>
            <person name="Satake H."/>
            <person name="Nakayama K."/>
        </authorList>
    </citation>
    <scope>NUCLEOTIDE SEQUENCE</scope>
</reference>
<proteinExistence type="predicted"/>
<gene>
    <name evidence="1" type="ORF">Tco_0822882</name>
</gene>
<keyword evidence="2" id="KW-1185">Reference proteome</keyword>
<accession>A0ABQ5AKM6</accession>
<dbReference type="EMBL" id="BQNB010012291">
    <property type="protein sequence ID" value="GJT01713.1"/>
    <property type="molecule type" value="Genomic_DNA"/>
</dbReference>
<evidence type="ECO:0000313" key="2">
    <source>
        <dbReference type="Proteomes" id="UP001151760"/>
    </source>
</evidence>
<protein>
    <submittedName>
        <fullName evidence="1">Uncharacterized protein</fullName>
    </submittedName>
</protein>